<gene>
    <name evidence="1" type="ORF">EZ428_21790</name>
</gene>
<comment type="caution">
    <text evidence="1">The sequence shown here is derived from an EMBL/GenBank/DDBJ whole genome shotgun (WGS) entry which is preliminary data.</text>
</comment>
<dbReference type="Pfam" id="PF19781">
    <property type="entry name" value="DUF6266"/>
    <property type="match status" value="1"/>
</dbReference>
<accession>A0A4R0MMD5</accession>
<keyword evidence="2" id="KW-1185">Reference proteome</keyword>
<dbReference type="Proteomes" id="UP000292884">
    <property type="component" value="Unassembled WGS sequence"/>
</dbReference>
<dbReference type="EMBL" id="SJSK01000007">
    <property type="protein sequence ID" value="TCC87332.1"/>
    <property type="molecule type" value="Genomic_DNA"/>
</dbReference>
<evidence type="ECO:0000313" key="2">
    <source>
        <dbReference type="Proteomes" id="UP000292884"/>
    </source>
</evidence>
<dbReference type="RefSeq" id="WP_131555448.1">
    <property type="nucleotide sequence ID" value="NZ_SJSK01000007.1"/>
</dbReference>
<evidence type="ECO:0000313" key="1">
    <source>
        <dbReference type="EMBL" id="TCC87332.1"/>
    </source>
</evidence>
<proteinExistence type="predicted"/>
<dbReference type="OrthoDB" id="821958at2"/>
<name>A0A4R0MMD5_9SPHI</name>
<dbReference type="InterPro" id="IPR046233">
    <property type="entry name" value="DUF6266"/>
</dbReference>
<protein>
    <submittedName>
        <fullName evidence="1">Uncharacterized protein</fullName>
    </submittedName>
</protein>
<sequence>MASLDGGVNGGFSGKAGSVVGYYMYGKWRIRGLPKLSAANKKGSTKQKVSRSKFTVMQHFLGPVLYFLRSGFNLASKENNNSAYNSAKSYNMLHAMDADGNIQYDKVVLSVGNLTGAEGVKVQKDDAGFHFTWDNNSNHSGSRKVTDARTNDQVMLLAYDINGKRAEYMTSGAKRATGRESLLLDPMFQGKEMHLWISFIADDRSQIATSTYLGSMVY</sequence>
<dbReference type="AlphaFoldDB" id="A0A4R0MMD5"/>
<organism evidence="1 2">
    <name type="scientific">Pedobacter frigiditerrae</name>
    <dbReference type="NCBI Taxonomy" id="2530452"/>
    <lineage>
        <taxon>Bacteria</taxon>
        <taxon>Pseudomonadati</taxon>
        <taxon>Bacteroidota</taxon>
        <taxon>Sphingobacteriia</taxon>
        <taxon>Sphingobacteriales</taxon>
        <taxon>Sphingobacteriaceae</taxon>
        <taxon>Pedobacter</taxon>
    </lineage>
</organism>
<reference evidence="1 2" key="1">
    <citation type="submission" date="2019-02" db="EMBL/GenBank/DDBJ databases">
        <title>Pedobacter sp. RP-1-13 sp. nov., isolated from Arctic soil.</title>
        <authorList>
            <person name="Dahal R.H."/>
        </authorList>
    </citation>
    <scope>NUCLEOTIDE SEQUENCE [LARGE SCALE GENOMIC DNA]</scope>
    <source>
        <strain evidence="1 2">RP-1-13</strain>
    </source>
</reference>